<reference evidence="1 2" key="1">
    <citation type="submission" date="2020-03" db="EMBL/GenBank/DDBJ databases">
        <title>Genomic Encyclopedia of Type Strains, Phase IV (KMG-IV): sequencing the most valuable type-strain genomes for metagenomic binning, comparative biology and taxonomic classification.</title>
        <authorList>
            <person name="Goeker M."/>
        </authorList>
    </citation>
    <scope>NUCLEOTIDE SEQUENCE [LARGE SCALE GENOMIC DNA]</scope>
    <source>
        <strain evidence="1 2">DSM 102865</strain>
    </source>
</reference>
<keyword evidence="2" id="KW-1185">Reference proteome</keyword>
<sequence>MIYIADIASVGSQHEQFNISFTKLVELNNPGMELVYFSDASHSSILAGRLENVTFKDVDIYKNRGGFQEFIRGFCQYRDLSNIVRNADQIGAKTVYVLLLHPFGHLLFKLFTKHHANVRIVIHGELESVRFNKHFVNKIWGYFLTKAFALQKPVVQYIILGQSIFENLVKTVPSFKRQKAFILDHPYPFEEKPLKRPSEGKVVFSSLGVATLAKDSQYLFEVAGRAHQLGFAGNVKFNVCGKVYKNMEPYLNDFVHYKANHESLSRDEFDTLLCESDFAVFYYNNVHYSLCPSGAFWDAINAEIPLLFVKNDYFDYYAKIAGPIGVAFDNPQDLNEYILQLATKNLQSNTDYPIYVANIRRVKYEHMNFANLSAQLKTIA</sequence>
<comment type="caution">
    <text evidence="1">The sequence shown here is derived from an EMBL/GenBank/DDBJ whole genome shotgun (WGS) entry which is preliminary data.</text>
</comment>
<accession>A0ABX0UHR8</accession>
<dbReference type="RefSeq" id="WP_167267268.1">
    <property type="nucleotide sequence ID" value="NZ_JAASQJ010000001.1"/>
</dbReference>
<organism evidence="1 2">
    <name type="scientific">Dyadobacter arcticus</name>
    <dbReference type="NCBI Taxonomy" id="1078754"/>
    <lineage>
        <taxon>Bacteria</taxon>
        <taxon>Pseudomonadati</taxon>
        <taxon>Bacteroidota</taxon>
        <taxon>Cytophagia</taxon>
        <taxon>Cytophagales</taxon>
        <taxon>Spirosomataceae</taxon>
        <taxon>Dyadobacter</taxon>
    </lineage>
</organism>
<evidence type="ECO:0000313" key="2">
    <source>
        <dbReference type="Proteomes" id="UP001179181"/>
    </source>
</evidence>
<proteinExistence type="predicted"/>
<dbReference type="EMBL" id="JAASQJ010000001">
    <property type="protein sequence ID" value="NIJ51564.1"/>
    <property type="molecule type" value="Genomic_DNA"/>
</dbReference>
<dbReference type="Proteomes" id="UP001179181">
    <property type="component" value="Unassembled WGS sequence"/>
</dbReference>
<name>A0ABX0UHR8_9BACT</name>
<protein>
    <submittedName>
        <fullName evidence="1">Uncharacterized protein</fullName>
    </submittedName>
</protein>
<evidence type="ECO:0000313" key="1">
    <source>
        <dbReference type="EMBL" id="NIJ51564.1"/>
    </source>
</evidence>
<gene>
    <name evidence="1" type="ORF">FHS68_000720</name>
</gene>